<evidence type="ECO:0000313" key="1">
    <source>
        <dbReference type="EMBL" id="MBQ0936521.1"/>
    </source>
</evidence>
<dbReference type="RefSeq" id="WP_210809876.1">
    <property type="nucleotide sequence ID" value="NZ_JAGQDG010000005.1"/>
</dbReference>
<dbReference type="EMBL" id="JAGQDG010000005">
    <property type="protein sequence ID" value="MBQ0936521.1"/>
    <property type="molecule type" value="Genomic_DNA"/>
</dbReference>
<dbReference type="Proteomes" id="UP000672097">
    <property type="component" value="Unassembled WGS sequence"/>
</dbReference>
<gene>
    <name evidence="1" type="ORF">KAK11_14375</name>
</gene>
<reference evidence="1 2" key="1">
    <citation type="submission" date="2021-04" db="EMBL/GenBank/DDBJ databases">
        <title>The genome sequence of type strain Ideonella paludis KCTC 32238.</title>
        <authorList>
            <person name="Liu Y."/>
        </authorList>
    </citation>
    <scope>NUCLEOTIDE SEQUENCE [LARGE SCALE GENOMIC DNA]</scope>
    <source>
        <strain evidence="1 2">KCTC 32238</strain>
    </source>
</reference>
<sequence length="73" mass="8106">MKILDHVLFVEGNDNFVFRDVADKLRLGVVTNGKGNNSPAFQDDLAIKSAKEREAEIVASAKRLFADMLANDR</sequence>
<name>A0ABS5DZF0_9BURK</name>
<accession>A0ABS5DZF0</accession>
<keyword evidence="2" id="KW-1185">Reference proteome</keyword>
<evidence type="ECO:0000313" key="2">
    <source>
        <dbReference type="Proteomes" id="UP000672097"/>
    </source>
</evidence>
<organism evidence="1 2">
    <name type="scientific">Ideonella paludis</name>
    <dbReference type="NCBI Taxonomy" id="1233411"/>
    <lineage>
        <taxon>Bacteria</taxon>
        <taxon>Pseudomonadati</taxon>
        <taxon>Pseudomonadota</taxon>
        <taxon>Betaproteobacteria</taxon>
        <taxon>Burkholderiales</taxon>
        <taxon>Sphaerotilaceae</taxon>
        <taxon>Ideonella</taxon>
    </lineage>
</organism>
<comment type="caution">
    <text evidence="1">The sequence shown here is derived from an EMBL/GenBank/DDBJ whole genome shotgun (WGS) entry which is preliminary data.</text>
</comment>
<protein>
    <submittedName>
        <fullName evidence="1">Uncharacterized protein</fullName>
    </submittedName>
</protein>
<proteinExistence type="predicted"/>